<dbReference type="EMBL" id="ASZQ01000250">
    <property type="protein sequence ID" value="EPF19581.1"/>
    <property type="molecule type" value="Genomic_DNA"/>
</dbReference>
<dbReference type="AlphaFoldDB" id="S3J4H9"/>
<comment type="caution">
    <text evidence="2">The sequence shown here is derived from an EMBL/GenBank/DDBJ whole genome shotgun (WGS) entry which is preliminary data.</text>
</comment>
<keyword evidence="1" id="KW-0812">Transmembrane</keyword>
<evidence type="ECO:0000313" key="2">
    <source>
        <dbReference type="EMBL" id="EPF19581.1"/>
    </source>
</evidence>
<accession>S3J4H9</accession>
<organism evidence="2 3">
    <name type="scientific">Microcystis aeruginosa SPC777</name>
    <dbReference type="NCBI Taxonomy" id="482300"/>
    <lineage>
        <taxon>Bacteria</taxon>
        <taxon>Bacillati</taxon>
        <taxon>Cyanobacteriota</taxon>
        <taxon>Cyanophyceae</taxon>
        <taxon>Oscillatoriophycideae</taxon>
        <taxon>Chroococcales</taxon>
        <taxon>Microcystaceae</taxon>
        <taxon>Microcystis</taxon>
    </lineage>
</organism>
<name>S3J4H9_MICAE</name>
<proteinExistence type="predicted"/>
<sequence length="151" mass="16864">MELSTTIPTPRANPPKLNTFIDNPNNFIQIIATRVERGIARIMIKVCRREPRKTNTVNPARIVPASPEETTLLTAFWINTDSSLVGTTCIPPVINPDFFNSVMRFLTPSTTAIVFAFGCFWTLTLTAFFPFRVTKILCSSVPSITLATSRR</sequence>
<evidence type="ECO:0000256" key="1">
    <source>
        <dbReference type="SAM" id="Phobius"/>
    </source>
</evidence>
<dbReference type="Proteomes" id="UP000014617">
    <property type="component" value="Unassembled WGS sequence"/>
</dbReference>
<gene>
    <name evidence="2" type="ORF">MAESPC_03787</name>
</gene>
<evidence type="ECO:0000313" key="3">
    <source>
        <dbReference type="Proteomes" id="UP000014617"/>
    </source>
</evidence>
<reference evidence="2 3" key="1">
    <citation type="journal article" date="2013" name="Genome Announc.">
        <title>Draft Genome Sequence of the Brazilian Toxic Bloom-Forming Cyanobacterium Microcystis aeruginosa Strain SPC777.</title>
        <authorList>
            <person name="Fiore M.F."/>
            <person name="Alvarenga D.O."/>
            <person name="Varani A.M."/>
            <person name="Hoff-Risseti C."/>
            <person name="Crespim E."/>
            <person name="Ramos R.T."/>
            <person name="Silva A."/>
            <person name="Schaker P.D."/>
            <person name="Heck K."/>
            <person name="Rigonato J."/>
            <person name="Schneider M.P."/>
        </authorList>
    </citation>
    <scope>NUCLEOTIDE SEQUENCE [LARGE SCALE GENOMIC DNA]</scope>
    <source>
        <strain evidence="3">SPC 777</strain>
    </source>
</reference>
<keyword evidence="1" id="KW-0472">Membrane</keyword>
<feature type="transmembrane region" description="Helical" evidence="1">
    <location>
        <begin position="112"/>
        <end position="131"/>
    </location>
</feature>
<keyword evidence="1" id="KW-1133">Transmembrane helix</keyword>
<protein>
    <submittedName>
        <fullName evidence="2">Uncharacterized protein</fullName>
    </submittedName>
</protein>